<name>A0A1C7MHH3_GRIFR</name>
<evidence type="ECO:0000313" key="2">
    <source>
        <dbReference type="EMBL" id="OBZ75909.1"/>
    </source>
</evidence>
<feature type="region of interest" description="Disordered" evidence="1">
    <location>
        <begin position="80"/>
        <end position="176"/>
    </location>
</feature>
<evidence type="ECO:0000313" key="3">
    <source>
        <dbReference type="Proteomes" id="UP000092993"/>
    </source>
</evidence>
<organism evidence="2 3">
    <name type="scientific">Grifola frondosa</name>
    <name type="common">Maitake</name>
    <name type="synonym">Polyporus frondosus</name>
    <dbReference type="NCBI Taxonomy" id="5627"/>
    <lineage>
        <taxon>Eukaryota</taxon>
        <taxon>Fungi</taxon>
        <taxon>Dikarya</taxon>
        <taxon>Basidiomycota</taxon>
        <taxon>Agaricomycotina</taxon>
        <taxon>Agaricomycetes</taxon>
        <taxon>Polyporales</taxon>
        <taxon>Grifolaceae</taxon>
        <taxon>Grifola</taxon>
    </lineage>
</organism>
<reference evidence="2 3" key="1">
    <citation type="submission" date="2016-03" db="EMBL/GenBank/DDBJ databases">
        <title>Whole genome sequencing of Grifola frondosa 9006-11.</title>
        <authorList>
            <person name="Min B."/>
            <person name="Park H."/>
            <person name="Kim J.-G."/>
            <person name="Cho H."/>
            <person name="Oh Y.-L."/>
            <person name="Kong W.-S."/>
            <person name="Choi I.-G."/>
        </authorList>
    </citation>
    <scope>NUCLEOTIDE SEQUENCE [LARGE SCALE GENOMIC DNA]</scope>
    <source>
        <strain evidence="2 3">9006-11</strain>
    </source>
</reference>
<dbReference type="EMBL" id="LUGG01000004">
    <property type="protein sequence ID" value="OBZ75909.1"/>
    <property type="molecule type" value="Genomic_DNA"/>
</dbReference>
<feature type="compositionally biased region" description="Basic residues" evidence="1">
    <location>
        <begin position="112"/>
        <end position="129"/>
    </location>
</feature>
<dbReference type="Proteomes" id="UP000092993">
    <property type="component" value="Unassembled WGS sequence"/>
</dbReference>
<sequence length="251" mass="28723">MASLPSQMQYSEDQQLEFDQLCNKIEKIAESFLDVNISLKHQGREWKLFTQAVSQELPQMNSFEDLWPLKVIYYRYNYRSKHRSGAQRQSPDAYNGRGVASRYIHTTPTNTVRKRGRPQRPRNSSRHTGKSLNRAAYESRSASQSSHRESPAGQARTPRASRSAPISNTSQSADHREPIRAFLRSLQQPLDALLPTFLEIGINTQSSLEALARLPDRRKWVFTFVTQGLIDGFQFKMIMDGLEELGRNGHA</sequence>
<protein>
    <submittedName>
        <fullName evidence="2">Uncharacterized protein</fullName>
    </submittedName>
</protein>
<accession>A0A1C7MHH3</accession>
<dbReference type="AlphaFoldDB" id="A0A1C7MHH3"/>
<dbReference type="OMA" id="DEKCHRI"/>
<dbReference type="OrthoDB" id="2756677at2759"/>
<keyword evidence="3" id="KW-1185">Reference proteome</keyword>
<evidence type="ECO:0000256" key="1">
    <source>
        <dbReference type="SAM" id="MobiDB-lite"/>
    </source>
</evidence>
<feature type="compositionally biased region" description="Low complexity" evidence="1">
    <location>
        <begin position="134"/>
        <end position="145"/>
    </location>
</feature>
<proteinExistence type="predicted"/>
<gene>
    <name evidence="2" type="ORF">A0H81_04345</name>
</gene>
<comment type="caution">
    <text evidence="2">The sequence shown here is derived from an EMBL/GenBank/DDBJ whole genome shotgun (WGS) entry which is preliminary data.</text>
</comment>